<dbReference type="PANTHER" id="PTHR38471">
    <property type="entry name" value="FOUR HELIX BUNDLE PROTEIN"/>
    <property type="match status" value="1"/>
</dbReference>
<dbReference type="NCBIfam" id="TIGR02436">
    <property type="entry name" value="four helix bundle protein"/>
    <property type="match status" value="1"/>
</dbReference>
<comment type="caution">
    <text evidence="1">The sequence shown here is derived from an EMBL/GenBank/DDBJ whole genome shotgun (WGS) entry which is preliminary data.</text>
</comment>
<name>A0ABV6FXH6_9BACT</name>
<accession>A0ABV6FXH6</accession>
<evidence type="ECO:0000313" key="1">
    <source>
        <dbReference type="EMBL" id="MFC0264591.1"/>
    </source>
</evidence>
<gene>
    <name evidence="1" type="ORF">ACFFIP_18030</name>
</gene>
<dbReference type="SUPFAM" id="SSF158446">
    <property type="entry name" value="IVS-encoded protein-like"/>
    <property type="match status" value="1"/>
</dbReference>
<keyword evidence="2" id="KW-1185">Reference proteome</keyword>
<dbReference type="Gene3D" id="1.20.1440.60">
    <property type="entry name" value="23S rRNA-intervening sequence"/>
    <property type="match status" value="1"/>
</dbReference>
<proteinExistence type="predicted"/>
<dbReference type="InterPro" id="IPR036583">
    <property type="entry name" value="23S_rRNA_IVS_sf"/>
</dbReference>
<dbReference type="PANTHER" id="PTHR38471:SF2">
    <property type="entry name" value="FOUR HELIX BUNDLE PROTEIN"/>
    <property type="match status" value="1"/>
</dbReference>
<dbReference type="Proteomes" id="UP001589797">
    <property type="component" value="Unassembled WGS sequence"/>
</dbReference>
<protein>
    <submittedName>
        <fullName evidence="1">Four helix bundle protein</fullName>
    </submittedName>
</protein>
<dbReference type="Pfam" id="PF05635">
    <property type="entry name" value="23S_rRNA_IVP"/>
    <property type="match status" value="1"/>
</dbReference>
<organism evidence="1 2">
    <name type="scientific">Fontibacter flavus</name>
    <dbReference type="NCBI Taxonomy" id="654838"/>
    <lineage>
        <taxon>Bacteria</taxon>
        <taxon>Pseudomonadati</taxon>
        <taxon>Bacteroidota</taxon>
        <taxon>Cytophagia</taxon>
        <taxon>Cytophagales</taxon>
        <taxon>Cyclobacteriaceae</taxon>
        <taxon>Fontibacter</taxon>
    </lineage>
</organism>
<dbReference type="EMBL" id="JBHLWI010000073">
    <property type="protein sequence ID" value="MFC0264591.1"/>
    <property type="molecule type" value="Genomic_DNA"/>
</dbReference>
<dbReference type="InterPro" id="IPR012657">
    <property type="entry name" value="23S_rRNA-intervening_sequence"/>
</dbReference>
<sequence>MKNIILEKTTVFADKILNVYFYLREQKHYRLSEQIVGSGTSIGANVVEGQAAQSKNDFINKFSIAAKEARETAFWLNLFDRKELLKDHPDFEYLSKEIKEIIKIIDSIIITSKQNK</sequence>
<dbReference type="RefSeq" id="WP_382389160.1">
    <property type="nucleotide sequence ID" value="NZ_JBHLWI010000073.1"/>
</dbReference>
<reference evidence="1 2" key="1">
    <citation type="submission" date="2024-09" db="EMBL/GenBank/DDBJ databases">
        <authorList>
            <person name="Sun Q."/>
            <person name="Mori K."/>
        </authorList>
    </citation>
    <scope>NUCLEOTIDE SEQUENCE [LARGE SCALE GENOMIC DNA]</scope>
    <source>
        <strain evidence="1 2">CCM 7650</strain>
    </source>
</reference>
<dbReference type="PIRSF" id="PIRSF035652">
    <property type="entry name" value="CHP02436"/>
    <property type="match status" value="1"/>
</dbReference>
<evidence type="ECO:0000313" key="2">
    <source>
        <dbReference type="Proteomes" id="UP001589797"/>
    </source>
</evidence>